<evidence type="ECO:0000313" key="2">
    <source>
        <dbReference type="Proteomes" id="UP000075398"/>
    </source>
</evidence>
<evidence type="ECO:0000313" key="1">
    <source>
        <dbReference type="EMBL" id="KYC49808.1"/>
    </source>
</evidence>
<dbReference type="EMBL" id="LNGC01000086">
    <property type="protein sequence ID" value="KYC49808.1"/>
    <property type="molecule type" value="Genomic_DNA"/>
</dbReference>
<comment type="caution">
    <text evidence="1">The sequence shown here is derived from an EMBL/GenBank/DDBJ whole genome shotgun (WGS) entry which is preliminary data.</text>
</comment>
<dbReference type="Proteomes" id="UP000075398">
    <property type="component" value="Unassembled WGS sequence"/>
</dbReference>
<gene>
    <name evidence="1" type="ORF">AMQ22_01571</name>
</gene>
<sequence length="106" mass="11409">MVILSSIKEGSKLKECGPISTKTGLAPVKRTELAVATNVNDVVITSFPFPMPFERRATCKAVVPLEVEIAYSVPIYSANCFSNSSTFFDCAIFPLINTDLTASISS</sequence>
<dbReference type="AlphaFoldDB" id="A0A150IY97"/>
<organism evidence="1 2">
    <name type="scientific">Candidatus Methanofastidiosum methylothiophilum</name>
    <dbReference type="NCBI Taxonomy" id="1705564"/>
    <lineage>
        <taxon>Archaea</taxon>
        <taxon>Methanobacteriati</taxon>
        <taxon>Methanobacteriota</taxon>
        <taxon>Stenosarchaea group</taxon>
        <taxon>Candidatus Methanofastidiosia</taxon>
        <taxon>Candidatus Methanofastidiosales</taxon>
        <taxon>Candidatus Methanofastidiosaceae</taxon>
        <taxon>Candidatus Methanofastidiosum</taxon>
    </lineage>
</organism>
<name>A0A150IY97_9EURY</name>
<accession>A0A150IY97</accession>
<reference evidence="1 2" key="1">
    <citation type="journal article" date="2016" name="ISME J.">
        <title>Chasing the elusive Euryarchaeota class WSA2: genomes reveal a uniquely fastidious methyl-reducing methanogen.</title>
        <authorList>
            <person name="Nobu M.K."/>
            <person name="Narihiro T."/>
            <person name="Kuroda K."/>
            <person name="Mei R."/>
            <person name="Liu W.T."/>
        </authorList>
    </citation>
    <scope>NUCLEOTIDE SEQUENCE [LARGE SCALE GENOMIC DNA]</scope>
    <source>
        <strain evidence="1">U1lsi0528_Bin055</strain>
    </source>
</reference>
<protein>
    <submittedName>
        <fullName evidence="1">Uncharacterized protein</fullName>
    </submittedName>
</protein>
<proteinExistence type="predicted"/>